<reference evidence="1" key="2">
    <citation type="submission" date="2025-09" db="UniProtKB">
        <authorList>
            <consortium name="Ensembl"/>
        </authorList>
    </citation>
    <scope>IDENTIFICATION</scope>
</reference>
<keyword evidence="2" id="KW-1185">Reference proteome</keyword>
<accession>A0A3Q1FI71</accession>
<dbReference type="Proteomes" id="UP000257200">
    <property type="component" value="Unplaced"/>
</dbReference>
<evidence type="ECO:0000313" key="2">
    <source>
        <dbReference type="Proteomes" id="UP000257200"/>
    </source>
</evidence>
<reference evidence="1" key="1">
    <citation type="submission" date="2025-08" db="UniProtKB">
        <authorList>
            <consortium name="Ensembl"/>
        </authorList>
    </citation>
    <scope>IDENTIFICATION</scope>
</reference>
<name>A0A3Q1FI71_9TELE</name>
<dbReference type="InParanoid" id="A0A3Q1FI71"/>
<dbReference type="AlphaFoldDB" id="A0A3Q1FI71"/>
<evidence type="ECO:0000313" key="1">
    <source>
        <dbReference type="Ensembl" id="ENSAPOP00000016813.1"/>
    </source>
</evidence>
<sequence>MQYCSKFNFRTNINGVDKSAEKIASSSDKYILYNMYYTLHYWIVTPVSIHMKHFTAGPGGTIFQQLSYFILS</sequence>
<proteinExistence type="predicted"/>
<protein>
    <submittedName>
        <fullName evidence="1">Uncharacterized protein</fullName>
    </submittedName>
</protein>
<organism evidence="1 2">
    <name type="scientific">Acanthochromis polyacanthus</name>
    <name type="common">spiny chromis</name>
    <dbReference type="NCBI Taxonomy" id="80966"/>
    <lineage>
        <taxon>Eukaryota</taxon>
        <taxon>Metazoa</taxon>
        <taxon>Chordata</taxon>
        <taxon>Craniata</taxon>
        <taxon>Vertebrata</taxon>
        <taxon>Euteleostomi</taxon>
        <taxon>Actinopterygii</taxon>
        <taxon>Neopterygii</taxon>
        <taxon>Teleostei</taxon>
        <taxon>Neoteleostei</taxon>
        <taxon>Acanthomorphata</taxon>
        <taxon>Ovalentaria</taxon>
        <taxon>Pomacentridae</taxon>
        <taxon>Acanthochromis</taxon>
    </lineage>
</organism>
<dbReference type="Ensembl" id="ENSAPOT00000025897.1">
    <property type="protein sequence ID" value="ENSAPOP00000016813.1"/>
    <property type="gene ID" value="ENSAPOG00000019937.1"/>
</dbReference>